<evidence type="ECO:0000256" key="8">
    <source>
        <dbReference type="PIRSR" id="PIRSR000350-2"/>
    </source>
</evidence>
<feature type="active site" description="Proton acceptor" evidence="8">
    <location>
        <position position="492"/>
    </location>
</feature>
<dbReference type="InterPro" id="IPR023753">
    <property type="entry name" value="FAD/NAD-binding_dom"/>
</dbReference>
<evidence type="ECO:0000256" key="9">
    <source>
        <dbReference type="PIRSR" id="PIRSR000350-3"/>
    </source>
</evidence>
<dbReference type="InterPro" id="IPR012999">
    <property type="entry name" value="Pyr_OxRdtase_I_AS"/>
</dbReference>
<dbReference type="FunFam" id="3.30.390.30:FF:000001">
    <property type="entry name" value="Dihydrolipoyl dehydrogenase"/>
    <property type="match status" value="1"/>
</dbReference>
<dbReference type="SUPFAM" id="SSF55424">
    <property type="entry name" value="FAD/NAD-linked reductases, dimerisation (C-terminal) domain"/>
    <property type="match status" value="1"/>
</dbReference>
<feature type="domain" description="FAD/NAD(P)-binding" evidence="13">
    <location>
        <begin position="30"/>
        <end position="369"/>
    </location>
</feature>
<dbReference type="EMBL" id="JALJOU010000006">
    <property type="protein sequence ID" value="KAK9843540.1"/>
    <property type="molecule type" value="Genomic_DNA"/>
</dbReference>
<dbReference type="InterPro" id="IPR036188">
    <property type="entry name" value="FAD/NAD-bd_sf"/>
</dbReference>
<feature type="disulfide bond" description="Redox-active" evidence="10">
    <location>
        <begin position="67"/>
        <end position="72"/>
    </location>
</feature>
<dbReference type="GO" id="GO:0050660">
    <property type="term" value="F:flavin adenine dinucleotide binding"/>
    <property type="evidence" value="ECO:0007669"/>
    <property type="project" value="TreeGrafter"/>
</dbReference>
<keyword evidence="15" id="KW-1185">Reference proteome</keyword>
<feature type="binding site" evidence="9">
    <location>
        <begin position="210"/>
        <end position="217"/>
    </location>
    <ligand>
        <name>NAD(+)</name>
        <dbReference type="ChEBI" id="CHEBI:57540"/>
    </ligand>
</feature>
<reference evidence="14 15" key="1">
    <citation type="journal article" date="2024" name="Nat. Commun.">
        <title>Phylogenomics reveals the evolutionary origins of lichenization in chlorophyte algae.</title>
        <authorList>
            <person name="Puginier C."/>
            <person name="Libourel C."/>
            <person name="Otte J."/>
            <person name="Skaloud P."/>
            <person name="Haon M."/>
            <person name="Grisel S."/>
            <person name="Petersen M."/>
            <person name="Berrin J.G."/>
            <person name="Delaux P.M."/>
            <person name="Dal Grande F."/>
            <person name="Keller J."/>
        </authorList>
    </citation>
    <scope>NUCLEOTIDE SEQUENCE [LARGE SCALE GENOMIC DNA]</scope>
    <source>
        <strain evidence="14 15">SAG 245.80</strain>
    </source>
</reference>
<protein>
    <recommendedName>
        <fullName evidence="16">Dihydrolipoyl dehydrogenase</fullName>
    </recommendedName>
</protein>
<keyword evidence="3 9" id="KW-0274">FAD</keyword>
<feature type="binding site" evidence="9">
    <location>
        <position position="354"/>
    </location>
    <ligand>
        <name>FAD</name>
        <dbReference type="ChEBI" id="CHEBI:57692"/>
    </ligand>
</feature>
<comment type="cofactor">
    <cofactor evidence="9">
        <name>FAD</name>
        <dbReference type="ChEBI" id="CHEBI:57692"/>
    </cofactor>
    <text evidence="9">Binds 1 FAD per subunit.</text>
</comment>
<evidence type="ECO:0000256" key="4">
    <source>
        <dbReference type="ARBA" id="ARBA00023002"/>
    </source>
</evidence>
<dbReference type="GO" id="GO:0004148">
    <property type="term" value="F:dihydrolipoyl dehydrogenase (NADH) activity"/>
    <property type="evidence" value="ECO:0007669"/>
    <property type="project" value="TreeGrafter"/>
</dbReference>
<feature type="binding site" evidence="9">
    <location>
        <begin position="360"/>
        <end position="363"/>
    </location>
    <ligand>
        <name>FAD</name>
        <dbReference type="ChEBI" id="CHEBI:57692"/>
    </ligand>
</feature>
<dbReference type="AlphaFoldDB" id="A0AAW1SAQ1"/>
<evidence type="ECO:0000313" key="14">
    <source>
        <dbReference type="EMBL" id="KAK9843540.1"/>
    </source>
</evidence>
<dbReference type="PRINTS" id="PR00368">
    <property type="entry name" value="FADPNR"/>
</dbReference>
<dbReference type="InterPro" id="IPR050151">
    <property type="entry name" value="Class-I_Pyr_Nuc-Dis_Oxidored"/>
</dbReference>
<gene>
    <name evidence="14" type="ORF">WJX81_008027</name>
</gene>
<dbReference type="GO" id="GO:0045252">
    <property type="term" value="C:oxoglutarate dehydrogenase complex"/>
    <property type="evidence" value="ECO:0007669"/>
    <property type="project" value="TreeGrafter"/>
</dbReference>
<evidence type="ECO:0000256" key="6">
    <source>
        <dbReference type="ARBA" id="ARBA00023157"/>
    </source>
</evidence>
<keyword evidence="4 11" id="KW-0560">Oxidoreductase</keyword>
<feature type="binding site" evidence="9">
    <location>
        <position position="142"/>
    </location>
    <ligand>
        <name>FAD</name>
        <dbReference type="ChEBI" id="CHEBI:57692"/>
    </ligand>
</feature>
<evidence type="ECO:0000256" key="11">
    <source>
        <dbReference type="RuleBase" id="RU003691"/>
    </source>
</evidence>
<evidence type="ECO:0008006" key="16">
    <source>
        <dbReference type="Google" id="ProtNLM"/>
    </source>
</evidence>
<evidence type="ECO:0000313" key="15">
    <source>
        <dbReference type="Proteomes" id="UP001445335"/>
    </source>
</evidence>
<dbReference type="PRINTS" id="PR00411">
    <property type="entry name" value="PNDRDTASEI"/>
</dbReference>
<comment type="similarity">
    <text evidence="1 11">Belongs to the class-I pyridine nucleotide-disulfide oxidoreductase family.</text>
</comment>
<evidence type="ECO:0000256" key="1">
    <source>
        <dbReference type="ARBA" id="ARBA00007532"/>
    </source>
</evidence>
<feature type="binding site" evidence="9">
    <location>
        <position position="76"/>
    </location>
    <ligand>
        <name>FAD</name>
        <dbReference type="ChEBI" id="CHEBI:57692"/>
    </ligand>
</feature>
<dbReference type="SUPFAM" id="SSF51905">
    <property type="entry name" value="FAD/NAD(P)-binding domain"/>
    <property type="match status" value="1"/>
</dbReference>
<keyword evidence="7 11" id="KW-0676">Redox-active center</keyword>
<sequence>MRSRRLSVRQAARRRALPSVLAQAGHKYDYDLVIIGCGVGGHGAALHAVESGLRVAIIEGHDIGGTCVNRGCVPSKALLAASGRVRELQNTMHLKSMGIQVGSVSFERQPIADHATNLASTIQNNLKRSLEAIGVDILIGSGKLTGPHTIKYNLPGRVDVGGEVTARDIIIATGSVPFVPPGIPIDGKTVFTSDHALKLEWVPNWVAIIGSGYIGLEFSDVYTALGSEVTFIEAMESLMPGFDKEIAKLAQRILINPRKIDYHTGVLATKVTPGVPGVKPVLVELTDFKTKQVVDTLEVDAVLVATGRAPFTQGLNLAAVGAETDRRGFIPVNEKMQVLGKDGKVVPHVYCIGDANGKYMLAHAASAQGISAVENMCGRPHELNHLSVPAACFTHPEVSFVGLTEEAAREAATAGGFGSQVAVVKTSFKANSKALAEKEGEGMAKMIYRKDTGEILGVHIFGLHAADLIHEASNAVATRQTVNDIKFNVHAHPTLSEVLDELFKGAHVKAGKPAKAPAAMDTAKQPVAA</sequence>
<evidence type="ECO:0000259" key="12">
    <source>
        <dbReference type="Pfam" id="PF02852"/>
    </source>
</evidence>
<evidence type="ECO:0000259" key="13">
    <source>
        <dbReference type="Pfam" id="PF07992"/>
    </source>
</evidence>
<evidence type="ECO:0000256" key="10">
    <source>
        <dbReference type="PIRSR" id="PIRSR000350-4"/>
    </source>
</evidence>
<evidence type="ECO:0000256" key="2">
    <source>
        <dbReference type="ARBA" id="ARBA00022630"/>
    </source>
</evidence>
<keyword evidence="6" id="KW-1015">Disulfide bond</keyword>
<dbReference type="Proteomes" id="UP001445335">
    <property type="component" value="Unassembled WGS sequence"/>
</dbReference>
<dbReference type="PANTHER" id="PTHR22912">
    <property type="entry name" value="DISULFIDE OXIDOREDUCTASE"/>
    <property type="match status" value="1"/>
</dbReference>
<dbReference type="InterPro" id="IPR016156">
    <property type="entry name" value="FAD/NAD-linked_Rdtase_dimer_sf"/>
</dbReference>
<name>A0AAW1SAQ1_9CHLO</name>
<dbReference type="PIRSF" id="PIRSF000350">
    <property type="entry name" value="Mercury_reductase_MerA"/>
    <property type="match status" value="1"/>
</dbReference>
<dbReference type="Gene3D" id="3.50.50.60">
    <property type="entry name" value="FAD/NAD(P)-binding domain"/>
    <property type="match status" value="2"/>
</dbReference>
<keyword evidence="5 9" id="KW-0520">NAD</keyword>
<organism evidence="14 15">
    <name type="scientific">Elliptochloris bilobata</name>
    <dbReference type="NCBI Taxonomy" id="381761"/>
    <lineage>
        <taxon>Eukaryota</taxon>
        <taxon>Viridiplantae</taxon>
        <taxon>Chlorophyta</taxon>
        <taxon>core chlorophytes</taxon>
        <taxon>Trebouxiophyceae</taxon>
        <taxon>Trebouxiophyceae incertae sedis</taxon>
        <taxon>Elliptochloris clade</taxon>
        <taxon>Elliptochloris</taxon>
    </lineage>
</organism>
<feature type="binding site" evidence="9">
    <location>
        <position position="307"/>
    </location>
    <ligand>
        <name>NAD(+)</name>
        <dbReference type="ChEBI" id="CHEBI:57540"/>
    </ligand>
</feature>
<proteinExistence type="inferred from homology"/>
<evidence type="ECO:0000256" key="7">
    <source>
        <dbReference type="ARBA" id="ARBA00023284"/>
    </source>
</evidence>
<comment type="caution">
    <text evidence="14">The sequence shown here is derived from an EMBL/GenBank/DDBJ whole genome shotgun (WGS) entry which is preliminary data.</text>
</comment>
<dbReference type="Pfam" id="PF07992">
    <property type="entry name" value="Pyr_redox_2"/>
    <property type="match status" value="1"/>
</dbReference>
<dbReference type="Gene3D" id="3.30.390.30">
    <property type="match status" value="1"/>
</dbReference>
<dbReference type="InterPro" id="IPR004099">
    <property type="entry name" value="Pyr_nucl-diS_OxRdtase_dimer"/>
</dbReference>
<keyword evidence="2 11" id="KW-0285">Flavoprotein</keyword>
<dbReference type="GO" id="GO:0005739">
    <property type="term" value="C:mitochondrion"/>
    <property type="evidence" value="ECO:0007669"/>
    <property type="project" value="TreeGrafter"/>
</dbReference>
<dbReference type="Pfam" id="PF02852">
    <property type="entry name" value="Pyr_redox_dim"/>
    <property type="match status" value="1"/>
</dbReference>
<feature type="domain" description="Pyridine nucleotide-disulphide oxidoreductase dimerisation" evidence="12">
    <location>
        <begin position="388"/>
        <end position="501"/>
    </location>
</feature>
<dbReference type="PANTHER" id="PTHR22912:SF151">
    <property type="entry name" value="DIHYDROLIPOYL DEHYDROGENASE, MITOCHONDRIAL"/>
    <property type="match status" value="1"/>
</dbReference>
<evidence type="ECO:0000256" key="5">
    <source>
        <dbReference type="ARBA" id="ARBA00023027"/>
    </source>
</evidence>
<dbReference type="GO" id="GO:0006103">
    <property type="term" value="P:2-oxoglutarate metabolic process"/>
    <property type="evidence" value="ECO:0007669"/>
    <property type="project" value="TreeGrafter"/>
</dbReference>
<accession>A0AAW1SAQ1</accession>
<evidence type="ECO:0000256" key="3">
    <source>
        <dbReference type="ARBA" id="ARBA00022827"/>
    </source>
</evidence>
<feature type="binding site" evidence="9">
    <location>
        <begin position="173"/>
        <end position="175"/>
    </location>
    <ligand>
        <name>FAD</name>
        <dbReference type="ChEBI" id="CHEBI:57692"/>
    </ligand>
</feature>
<dbReference type="PROSITE" id="PS00076">
    <property type="entry name" value="PYRIDINE_REDOX_1"/>
    <property type="match status" value="1"/>
</dbReference>
<feature type="binding site" evidence="9">
    <location>
        <position position="233"/>
    </location>
    <ligand>
        <name>NAD(+)</name>
        <dbReference type="ChEBI" id="CHEBI:57540"/>
    </ligand>
</feature>
<keyword evidence="9" id="KW-0547">Nucleotide-binding</keyword>
<dbReference type="InterPro" id="IPR001100">
    <property type="entry name" value="Pyr_nuc-diS_OxRdtase"/>
</dbReference>